<protein>
    <submittedName>
        <fullName evidence="1">Uncharacterized protein</fullName>
    </submittedName>
</protein>
<organism evidence="1">
    <name type="scientific">Siphoviridae sp. ctvBz3</name>
    <dbReference type="NCBI Taxonomy" id="2825720"/>
    <lineage>
        <taxon>Viruses</taxon>
        <taxon>Duplodnaviria</taxon>
        <taxon>Heunggongvirae</taxon>
        <taxon>Uroviricota</taxon>
        <taxon>Caudoviricetes</taxon>
    </lineage>
</organism>
<evidence type="ECO:0000313" key="1">
    <source>
        <dbReference type="EMBL" id="DAF86964.1"/>
    </source>
</evidence>
<sequence length="33" mass="3916">MNCFSSFMSFNHKFVPLNGLNRLLPRILREGIY</sequence>
<name>A0A8S5TXN5_9CAUD</name>
<accession>A0A8S5TXN5</accession>
<dbReference type="EMBL" id="BK015955">
    <property type="protein sequence ID" value="DAF86964.1"/>
    <property type="molecule type" value="Genomic_DNA"/>
</dbReference>
<proteinExistence type="predicted"/>
<reference evidence="1" key="1">
    <citation type="journal article" date="2021" name="Proc. Natl. Acad. Sci. U.S.A.">
        <title>A Catalog of Tens of Thousands of Viruses from Human Metagenomes Reveals Hidden Associations with Chronic Diseases.</title>
        <authorList>
            <person name="Tisza M.J."/>
            <person name="Buck C.B."/>
        </authorList>
    </citation>
    <scope>NUCLEOTIDE SEQUENCE</scope>
    <source>
        <strain evidence="1">CtvBz3</strain>
    </source>
</reference>